<dbReference type="InterPro" id="IPR004839">
    <property type="entry name" value="Aminotransferase_I/II_large"/>
</dbReference>
<protein>
    <recommendedName>
        <fullName evidence="3">histidinol-phosphate transaminase</fullName>
        <ecNumber evidence="3">2.6.1.9</ecNumber>
    </recommendedName>
</protein>
<dbReference type="Gene3D" id="3.40.640.10">
    <property type="entry name" value="Type I PLP-dependent aspartate aminotransferase-like (Major domain)"/>
    <property type="match status" value="1"/>
</dbReference>
<comment type="pathway">
    <text evidence="2">Amino-acid biosynthesis; L-histidine biosynthesis; L-histidine from 5-phospho-alpha-D-ribose 1-diphosphate: step 7/9.</text>
</comment>
<dbReference type="AlphaFoldDB" id="A0A1L7NGL5"/>
<evidence type="ECO:0000259" key="8">
    <source>
        <dbReference type="Pfam" id="PF00155"/>
    </source>
</evidence>
<dbReference type="PANTHER" id="PTHR42885">
    <property type="entry name" value="HISTIDINOL-PHOSPHATE AMINOTRANSFERASE-RELATED"/>
    <property type="match status" value="1"/>
</dbReference>
<dbReference type="RefSeq" id="WP_022989489.1">
    <property type="nucleotide sequence ID" value="NZ_AP015029.1"/>
</dbReference>
<comment type="catalytic activity">
    <reaction evidence="7">
        <text>L-histidinol phosphate + 2-oxoglutarate = 3-(imidazol-4-yl)-2-oxopropyl phosphate + L-glutamate</text>
        <dbReference type="Rhea" id="RHEA:23744"/>
        <dbReference type="ChEBI" id="CHEBI:16810"/>
        <dbReference type="ChEBI" id="CHEBI:29985"/>
        <dbReference type="ChEBI" id="CHEBI:57766"/>
        <dbReference type="ChEBI" id="CHEBI:57980"/>
        <dbReference type="EC" id="2.6.1.9"/>
    </reaction>
</comment>
<dbReference type="EMBL" id="AP015029">
    <property type="protein sequence ID" value="BAW24598.1"/>
    <property type="molecule type" value="Genomic_DNA"/>
</dbReference>
<dbReference type="InterPro" id="IPR015424">
    <property type="entry name" value="PyrdxlP-dep_Trfase"/>
</dbReference>
<keyword evidence="4 9" id="KW-0032">Aminotransferase</keyword>
<dbReference type="GO" id="GO:0030170">
    <property type="term" value="F:pyridoxal phosphate binding"/>
    <property type="evidence" value="ECO:0007669"/>
    <property type="project" value="InterPro"/>
</dbReference>
<comment type="cofactor">
    <cofactor evidence="1">
        <name>pyridoxal 5'-phosphate</name>
        <dbReference type="ChEBI" id="CHEBI:597326"/>
    </cofactor>
</comment>
<dbReference type="Pfam" id="PF00155">
    <property type="entry name" value="Aminotran_1_2"/>
    <property type="match status" value="1"/>
</dbReference>
<dbReference type="Proteomes" id="UP000218731">
    <property type="component" value="Chromosome 1"/>
</dbReference>
<dbReference type="EC" id="2.6.1.9" evidence="3"/>
<name>A0A1L7NGL5_PSEPU</name>
<evidence type="ECO:0000313" key="10">
    <source>
        <dbReference type="Proteomes" id="UP000218731"/>
    </source>
</evidence>
<reference evidence="9 10" key="1">
    <citation type="submission" date="2015-11" db="EMBL/GenBank/DDBJ databases">
        <title>Complete genome sequencing of a biphenyl-degrading bacterium, Pseudomonas putida KF715 (=NBRC110667).</title>
        <authorList>
            <person name="Suenaga H."/>
            <person name="Fujihara N."/>
            <person name="Watanabe T."/>
            <person name="Hirose J."/>
            <person name="Kimura N."/>
            <person name="Yamazoe A."/>
            <person name="Hosoyama A."/>
            <person name="Shimodaira J."/>
            <person name="Furukawa K."/>
        </authorList>
    </citation>
    <scope>NUCLEOTIDE SEQUENCE [LARGE SCALE GENOMIC DNA]</scope>
    <source>
        <strain evidence="9 10">KF715</strain>
    </source>
</reference>
<keyword evidence="5 9" id="KW-0808">Transferase</keyword>
<evidence type="ECO:0000256" key="6">
    <source>
        <dbReference type="ARBA" id="ARBA00022898"/>
    </source>
</evidence>
<evidence type="ECO:0000256" key="5">
    <source>
        <dbReference type="ARBA" id="ARBA00022679"/>
    </source>
</evidence>
<keyword evidence="6" id="KW-0663">Pyridoxal phosphate</keyword>
<dbReference type="InterPro" id="IPR015422">
    <property type="entry name" value="PyrdxlP-dep_Trfase_small"/>
</dbReference>
<gene>
    <name evidence="9" type="ORF">KF715C_ch40250</name>
</gene>
<evidence type="ECO:0000256" key="4">
    <source>
        <dbReference type="ARBA" id="ARBA00022576"/>
    </source>
</evidence>
<dbReference type="SUPFAM" id="SSF53383">
    <property type="entry name" value="PLP-dependent transferases"/>
    <property type="match status" value="1"/>
</dbReference>
<dbReference type="GO" id="GO:0004400">
    <property type="term" value="F:histidinol-phosphate transaminase activity"/>
    <property type="evidence" value="ECO:0007669"/>
    <property type="project" value="UniProtKB-EC"/>
</dbReference>
<dbReference type="InterPro" id="IPR015421">
    <property type="entry name" value="PyrdxlP-dep_Trfase_major"/>
</dbReference>
<evidence type="ECO:0000256" key="1">
    <source>
        <dbReference type="ARBA" id="ARBA00001933"/>
    </source>
</evidence>
<evidence type="ECO:0000313" key="9">
    <source>
        <dbReference type="EMBL" id="BAW24598.1"/>
    </source>
</evidence>
<accession>A0A1L7NGL5</accession>
<organism evidence="9 10">
    <name type="scientific">Pseudomonas putida</name>
    <name type="common">Arthrobacter siderocapsulatus</name>
    <dbReference type="NCBI Taxonomy" id="303"/>
    <lineage>
        <taxon>Bacteria</taxon>
        <taxon>Pseudomonadati</taxon>
        <taxon>Pseudomonadota</taxon>
        <taxon>Gammaproteobacteria</taxon>
        <taxon>Pseudomonadales</taxon>
        <taxon>Pseudomonadaceae</taxon>
        <taxon>Pseudomonas</taxon>
    </lineage>
</organism>
<feature type="domain" description="Aminotransferase class I/classII large" evidence="8">
    <location>
        <begin position="27"/>
        <end position="133"/>
    </location>
</feature>
<evidence type="ECO:0000256" key="2">
    <source>
        <dbReference type="ARBA" id="ARBA00005011"/>
    </source>
</evidence>
<dbReference type="Gene3D" id="3.90.1150.10">
    <property type="entry name" value="Aspartate Aminotransferase, domain 1"/>
    <property type="match status" value="1"/>
</dbReference>
<evidence type="ECO:0000256" key="7">
    <source>
        <dbReference type="ARBA" id="ARBA00047481"/>
    </source>
</evidence>
<dbReference type="PANTHER" id="PTHR42885:SF2">
    <property type="entry name" value="HISTIDINOL-PHOSPHATE AMINOTRANSFERASE"/>
    <property type="match status" value="1"/>
</dbReference>
<proteinExistence type="predicted"/>
<evidence type="ECO:0000256" key="3">
    <source>
        <dbReference type="ARBA" id="ARBA00012748"/>
    </source>
</evidence>
<sequence length="197" mass="21917">MSGTFDSPRLRNLKPYTPGEQSGGERLVKLNANENPYPPSPLAVAAMMEAVKSGLELYLDPNAGLVRENVASYYGLSDDKVFVGNGSDEVLALAFCAFFQQENRPLLFADVTYSFYEVYCQLYSITYELIPVDEALVLQSKTFRKILAGYHTCNSHRHPLMTASSTPVADLGSRRTYIYLEARAGFHLFQFPSVSSC</sequence>